<dbReference type="InterPro" id="IPR010259">
    <property type="entry name" value="S8pro/Inhibitor_I9"/>
</dbReference>
<dbReference type="InterPro" id="IPR037045">
    <property type="entry name" value="S8pro/Inhibitor_I9_sf"/>
</dbReference>
<name>A0AAE1XBE9_9LAMI</name>
<dbReference type="CDD" id="cd04852">
    <property type="entry name" value="Peptidases_S8_3"/>
    <property type="match status" value="1"/>
</dbReference>
<dbReference type="InterPro" id="IPR034197">
    <property type="entry name" value="Peptidases_S8_3"/>
</dbReference>
<proteinExistence type="inferred from homology"/>
<evidence type="ECO:0000256" key="1">
    <source>
        <dbReference type="ARBA" id="ARBA00011073"/>
    </source>
</evidence>
<evidence type="ECO:0000256" key="7">
    <source>
        <dbReference type="PROSITE-ProRule" id="PRU01240"/>
    </source>
</evidence>
<evidence type="ECO:0000259" key="10">
    <source>
        <dbReference type="Pfam" id="PF05922"/>
    </source>
</evidence>
<dbReference type="SUPFAM" id="SSF52743">
    <property type="entry name" value="Subtilisin-like"/>
    <property type="match status" value="1"/>
</dbReference>
<dbReference type="Gene3D" id="2.60.40.2310">
    <property type="match status" value="1"/>
</dbReference>
<dbReference type="InterPro" id="IPR015500">
    <property type="entry name" value="Peptidase_S8_subtilisin-rel"/>
</dbReference>
<dbReference type="FunFam" id="2.60.40.2310:FF:000001">
    <property type="entry name" value="Subtilisin-like protease SBT1.5"/>
    <property type="match status" value="1"/>
</dbReference>
<evidence type="ECO:0000313" key="12">
    <source>
        <dbReference type="EMBL" id="KAK4408624.1"/>
    </source>
</evidence>
<dbReference type="PANTHER" id="PTHR10795">
    <property type="entry name" value="PROPROTEIN CONVERTASE SUBTILISIN/KEXIN"/>
    <property type="match status" value="1"/>
</dbReference>
<dbReference type="InterPro" id="IPR041469">
    <property type="entry name" value="Subtilisin-like_FN3"/>
</dbReference>
<evidence type="ECO:0000256" key="2">
    <source>
        <dbReference type="ARBA" id="ARBA00022670"/>
    </source>
</evidence>
<dbReference type="FunFam" id="3.30.70.80:FF:000002">
    <property type="entry name" value="Subtilisin-like protease SBT5.3"/>
    <property type="match status" value="1"/>
</dbReference>
<dbReference type="EMBL" id="JACGWL010000002">
    <property type="protein sequence ID" value="KAK4408624.1"/>
    <property type="molecule type" value="Genomic_DNA"/>
</dbReference>
<dbReference type="InterPro" id="IPR045051">
    <property type="entry name" value="SBT"/>
</dbReference>
<evidence type="ECO:0000256" key="5">
    <source>
        <dbReference type="ARBA" id="ARBA00022825"/>
    </source>
</evidence>
<accession>A0AAE1XBE9</accession>
<dbReference type="PRINTS" id="PR00723">
    <property type="entry name" value="SUBTILISIN"/>
</dbReference>
<evidence type="ECO:0000313" key="13">
    <source>
        <dbReference type="Proteomes" id="UP001289374"/>
    </source>
</evidence>
<dbReference type="Gene3D" id="3.30.70.80">
    <property type="entry name" value="Peptidase S8 propeptide/proteinase inhibitor I9"/>
    <property type="match status" value="1"/>
</dbReference>
<dbReference type="Pfam" id="PF00082">
    <property type="entry name" value="Peptidase_S8"/>
    <property type="match status" value="1"/>
</dbReference>
<evidence type="ECO:0000256" key="6">
    <source>
        <dbReference type="PIRSR" id="PIRSR615500-1"/>
    </source>
</evidence>
<dbReference type="Gene3D" id="3.40.50.200">
    <property type="entry name" value="Peptidase S8/S53 domain"/>
    <property type="match status" value="1"/>
</dbReference>
<feature type="active site" description="Charge relay system" evidence="6 7">
    <location>
        <position position="141"/>
    </location>
</feature>
<evidence type="ECO:0000259" key="9">
    <source>
        <dbReference type="Pfam" id="PF00082"/>
    </source>
</evidence>
<keyword evidence="4 7" id="KW-0378">Hydrolase</keyword>
<dbReference type="FunFam" id="3.40.50.200:FF:000006">
    <property type="entry name" value="Subtilisin-like protease SBT1.5"/>
    <property type="match status" value="1"/>
</dbReference>
<dbReference type="InterPro" id="IPR036852">
    <property type="entry name" value="Peptidase_S8/S53_dom_sf"/>
</dbReference>
<evidence type="ECO:0000256" key="3">
    <source>
        <dbReference type="ARBA" id="ARBA00022729"/>
    </source>
</evidence>
<feature type="domain" description="Peptidase S8/S53" evidence="9">
    <location>
        <begin position="132"/>
        <end position="615"/>
    </location>
</feature>
<feature type="domain" description="Subtilisin-like protease fibronectin type-III" evidence="11">
    <location>
        <begin position="690"/>
        <end position="786"/>
    </location>
</feature>
<dbReference type="Pfam" id="PF05922">
    <property type="entry name" value="Inhibitor_I9"/>
    <property type="match status" value="1"/>
</dbReference>
<evidence type="ECO:0000259" key="11">
    <source>
        <dbReference type="Pfam" id="PF17766"/>
    </source>
</evidence>
<dbReference type="AlphaFoldDB" id="A0AAE1XBE9"/>
<sequence>MAIAFRSFWGVSLSFLLHFICSVSTAHVYIVYLGAVHNHDPVLTSEHHLQLLTSVYQSEEEAKQAMIYSYKHVLSGFAATLNESQATILANTKGVVSVSESKALQLHTTRSWDFMGLNVDQHKGFPLQLAYGDDIIVGLFDSGIWPESASFREEPGMGPVPKHWKGKCVPGEEFDPKKVCNRKLIGAKYYLTGYERRFGKINRTRTREYVSARDVLGHGTHTASTAIGSRAKDVSYSGLARGSARGGAPRARLAVYKVCWNSNFGGTCTEEDTLAAFDEALHDGVHVISASFGKGPPLRQFFASSSDIGSFHAMQLGVSVVFSAGNNGPDPSLVGNVNPWSICVAASTVDRSFPSKILLEDGSFFVVIFFVLLSESRREYSYTVSQNEGNMLMKLLVMGEGLITNHICGNLSRARNHFFGGICSTSNWKNVSASGNILLCFSTDGPVSSIEAEFAARKAKAAAVIFVEPLTRPVAAVGVFPIIRIDIIQGMKLLLLPNPTKVQILPSKTAFKRSPAPMVADFSSRGPSSISPDFLKPDITAPGVNILAAWPPNIPPSMFPDDERQVHWNFQSGTSMSCPHVSGIIALLKSVHPNWSPAAIRSALMTTAYTKDINGDDMSVEATTKPSDPFDVGAGHINPVQAFDPGLVYDMTTRDYVLFLCNSGYSEEQIQAIVSCPSTTCSDRTERNWNINYPSITVSSLTCTTTIKRTVRNVGHMKTAMYFASIVSPNGVEVVVWPRILMFTPFKEEITYFVTLKPLKMSEGRYDFGWITWSDGFHQVRSPLVVQVNTTGVVGSNNMAY</sequence>
<feature type="active site" description="Charge relay system" evidence="6 7">
    <location>
        <position position="218"/>
    </location>
</feature>
<dbReference type="Pfam" id="PF17766">
    <property type="entry name" value="fn3_6"/>
    <property type="match status" value="1"/>
</dbReference>
<reference evidence="12" key="2">
    <citation type="journal article" date="2024" name="Plant">
        <title>Genomic evolution and insights into agronomic trait innovations of Sesamum species.</title>
        <authorList>
            <person name="Miao H."/>
            <person name="Wang L."/>
            <person name="Qu L."/>
            <person name="Liu H."/>
            <person name="Sun Y."/>
            <person name="Le M."/>
            <person name="Wang Q."/>
            <person name="Wei S."/>
            <person name="Zheng Y."/>
            <person name="Lin W."/>
            <person name="Duan Y."/>
            <person name="Cao H."/>
            <person name="Xiong S."/>
            <person name="Wang X."/>
            <person name="Wei L."/>
            <person name="Li C."/>
            <person name="Ma Q."/>
            <person name="Ju M."/>
            <person name="Zhao R."/>
            <person name="Li G."/>
            <person name="Mu C."/>
            <person name="Tian Q."/>
            <person name="Mei H."/>
            <person name="Zhang T."/>
            <person name="Gao T."/>
            <person name="Zhang H."/>
        </authorList>
    </citation>
    <scope>NUCLEOTIDE SEQUENCE</scope>
    <source>
        <strain evidence="12">K16</strain>
    </source>
</reference>
<feature type="active site" description="Charge relay system" evidence="6 7">
    <location>
        <position position="575"/>
    </location>
</feature>
<comment type="similarity">
    <text evidence="1 7">Belongs to the peptidase S8 family.</text>
</comment>
<reference evidence="12" key="1">
    <citation type="submission" date="2020-06" db="EMBL/GenBank/DDBJ databases">
        <authorList>
            <person name="Li T."/>
            <person name="Hu X."/>
            <person name="Zhang T."/>
            <person name="Song X."/>
            <person name="Zhang H."/>
            <person name="Dai N."/>
            <person name="Sheng W."/>
            <person name="Hou X."/>
            <person name="Wei L."/>
        </authorList>
    </citation>
    <scope>NUCLEOTIDE SEQUENCE</scope>
    <source>
        <strain evidence="12">K16</strain>
        <tissue evidence="12">Leaf</tissue>
    </source>
</reference>
<keyword evidence="5 7" id="KW-0720">Serine protease</keyword>
<keyword evidence="2 7" id="KW-0645">Protease</keyword>
<dbReference type="Proteomes" id="UP001289374">
    <property type="component" value="Unassembled WGS sequence"/>
</dbReference>
<feature type="chain" id="PRO_5041980305" evidence="8">
    <location>
        <begin position="26"/>
        <end position="801"/>
    </location>
</feature>
<organism evidence="12 13">
    <name type="scientific">Sesamum angolense</name>
    <dbReference type="NCBI Taxonomy" id="2727404"/>
    <lineage>
        <taxon>Eukaryota</taxon>
        <taxon>Viridiplantae</taxon>
        <taxon>Streptophyta</taxon>
        <taxon>Embryophyta</taxon>
        <taxon>Tracheophyta</taxon>
        <taxon>Spermatophyta</taxon>
        <taxon>Magnoliopsida</taxon>
        <taxon>eudicotyledons</taxon>
        <taxon>Gunneridae</taxon>
        <taxon>Pentapetalae</taxon>
        <taxon>asterids</taxon>
        <taxon>lamiids</taxon>
        <taxon>Lamiales</taxon>
        <taxon>Pedaliaceae</taxon>
        <taxon>Sesamum</taxon>
    </lineage>
</organism>
<dbReference type="GO" id="GO:0006508">
    <property type="term" value="P:proteolysis"/>
    <property type="evidence" value="ECO:0007669"/>
    <property type="project" value="UniProtKB-KW"/>
</dbReference>
<dbReference type="InterPro" id="IPR023828">
    <property type="entry name" value="Peptidase_S8_Ser-AS"/>
</dbReference>
<feature type="signal peptide" evidence="8">
    <location>
        <begin position="1"/>
        <end position="25"/>
    </location>
</feature>
<dbReference type="Gene3D" id="3.50.30.30">
    <property type="match status" value="1"/>
</dbReference>
<comment type="caution">
    <text evidence="12">The sequence shown here is derived from an EMBL/GenBank/DDBJ whole genome shotgun (WGS) entry which is preliminary data.</text>
</comment>
<dbReference type="PROSITE" id="PS00138">
    <property type="entry name" value="SUBTILASE_SER"/>
    <property type="match status" value="1"/>
</dbReference>
<keyword evidence="13" id="KW-1185">Reference proteome</keyword>
<keyword evidence="3 8" id="KW-0732">Signal</keyword>
<protein>
    <submittedName>
        <fullName evidence="12">Subtilisin-like protease SBT3.18</fullName>
    </submittedName>
</protein>
<dbReference type="InterPro" id="IPR000209">
    <property type="entry name" value="Peptidase_S8/S53_dom"/>
</dbReference>
<gene>
    <name evidence="12" type="ORF">Sango_0443400</name>
</gene>
<feature type="domain" description="Inhibitor I9" evidence="10">
    <location>
        <begin position="28"/>
        <end position="107"/>
    </location>
</feature>
<evidence type="ECO:0000256" key="4">
    <source>
        <dbReference type="ARBA" id="ARBA00022801"/>
    </source>
</evidence>
<dbReference type="PROSITE" id="PS51892">
    <property type="entry name" value="SUBTILASE"/>
    <property type="match status" value="1"/>
</dbReference>
<dbReference type="GO" id="GO:0004252">
    <property type="term" value="F:serine-type endopeptidase activity"/>
    <property type="evidence" value="ECO:0007669"/>
    <property type="project" value="UniProtKB-UniRule"/>
</dbReference>
<evidence type="ECO:0000256" key="8">
    <source>
        <dbReference type="SAM" id="SignalP"/>
    </source>
</evidence>